<dbReference type="Proteomes" id="UP000186303">
    <property type="component" value="Chromosome 4"/>
</dbReference>
<dbReference type="Pfam" id="PF10306">
    <property type="entry name" value="FLILHELTA"/>
    <property type="match status" value="1"/>
</dbReference>
<dbReference type="InterPro" id="IPR002317">
    <property type="entry name" value="Ser-tRNA-ligase_type_1"/>
</dbReference>
<dbReference type="InterPro" id="IPR018811">
    <property type="entry name" value="MRX11"/>
</dbReference>
<evidence type="ECO:0000256" key="2">
    <source>
        <dbReference type="ARBA" id="ARBA00022598"/>
    </source>
</evidence>
<evidence type="ECO:0000313" key="13">
    <source>
        <dbReference type="Proteomes" id="UP000186303"/>
    </source>
</evidence>
<dbReference type="OMA" id="IEMFVAT"/>
<dbReference type="GO" id="GO:0006434">
    <property type="term" value="P:seryl-tRNA aminoacylation"/>
    <property type="evidence" value="ECO:0007669"/>
    <property type="project" value="InterPro"/>
</dbReference>
<dbReference type="PROSITE" id="PS50862">
    <property type="entry name" value="AA_TRNA_LIGASE_II"/>
    <property type="match status" value="1"/>
</dbReference>
<dbReference type="InterPro" id="IPR045864">
    <property type="entry name" value="aa-tRNA-synth_II/BPL/LPL"/>
</dbReference>
<dbReference type="Gene3D" id="3.30.930.10">
    <property type="entry name" value="Bira Bifunctional Protein, Domain 2"/>
    <property type="match status" value="1"/>
</dbReference>
<dbReference type="EMBL" id="LT671824">
    <property type="protein sequence ID" value="SHO78554.1"/>
    <property type="molecule type" value="Genomic_DNA"/>
</dbReference>
<feature type="coiled-coil region" evidence="8">
    <location>
        <begin position="103"/>
        <end position="130"/>
    </location>
</feature>
<dbReference type="InterPro" id="IPR006195">
    <property type="entry name" value="aa-tRNA-synth_II"/>
</dbReference>
<keyword evidence="10" id="KW-0472">Membrane</keyword>
<keyword evidence="10" id="KW-0812">Transmembrane</keyword>
<keyword evidence="2" id="KW-0436">Ligase</keyword>
<evidence type="ECO:0000256" key="6">
    <source>
        <dbReference type="ARBA" id="ARBA00031113"/>
    </source>
</evidence>
<feature type="transmembrane region" description="Helical" evidence="10">
    <location>
        <begin position="581"/>
        <end position="602"/>
    </location>
</feature>
<sequence>MLPTPWRGWLRAVPLVRHASTTPFYRPLPDPGVGWRADEVDEARRAARARHMRFSEEDAAELAQLQASLTELRHAQSARDAEQKRMAELIPRLAKSGAAPADLETHRHRARELRAELRALDKRVADAQARSLAVRSAWPNRMHADVPHGPESVSRVVTIRDARAEGFRAPLPTIDLPCTVAELAANEAMQAALPSDAQRDHIARAQALSHGTIDMISGITTTGPSWPYMLGTMALLEHALTQYALHVAVRHHFTPVCVPDVVKTDVAERCGFRPRDEAAAQTYFVDTQRDADAPALCLAGTAEIPLAALVAKNTYRVGDGTPNAGGDVTRHALPVKLVALGHAFRAEAGARGADTRGLYRIHQFTKAELFAVTTADASDAMLESLRRVQEEIVAGLGLLYRVLDMSSEELGASAYRKYDIEAWMPGRGAWGEICSASNCTDYQARRLAIKYKDGRQSHYAHTLNATAAAIPRLIVALLETYSGNKLVLPASLRPFWLGGAADPHVQWAELAPPSLPHAAPAPTPAGAATSPAPRDGARSDAPPPRSALARAQARLRALAKRTGADPAPLLVSFLLLHELTAIVPLVLLAVLLAVFGAGDALLRALHEAIARMWPAESSLLSDWVSRGRRMATRMCARCDALLPRESGAPGAAVWLTSLTAAYVAVKLLWPVRIAASLALAPATARLLQPLWRRLPGLRRRSVTP</sequence>
<evidence type="ECO:0000256" key="3">
    <source>
        <dbReference type="ARBA" id="ARBA00022741"/>
    </source>
</evidence>
<evidence type="ECO:0000256" key="10">
    <source>
        <dbReference type="SAM" id="Phobius"/>
    </source>
</evidence>
<keyword evidence="10" id="KW-1133">Transmembrane helix</keyword>
<proteinExistence type="predicted"/>
<dbReference type="STRING" id="1230383.A0A1M8A8P0"/>
<dbReference type="SUPFAM" id="SSF46589">
    <property type="entry name" value="tRNA-binding arm"/>
    <property type="match status" value="1"/>
</dbReference>
<dbReference type="SUPFAM" id="SSF55681">
    <property type="entry name" value="Class II aaRS and biotin synthetases"/>
    <property type="match status" value="1"/>
</dbReference>
<dbReference type="InterPro" id="IPR002314">
    <property type="entry name" value="aa-tRNA-synt_IIb"/>
</dbReference>
<evidence type="ECO:0000256" key="5">
    <source>
        <dbReference type="ARBA" id="ARBA00023146"/>
    </source>
</evidence>
<evidence type="ECO:0000259" key="11">
    <source>
        <dbReference type="PROSITE" id="PS50862"/>
    </source>
</evidence>
<evidence type="ECO:0000256" key="7">
    <source>
        <dbReference type="ARBA" id="ARBA00034892"/>
    </source>
</evidence>
<feature type="compositionally biased region" description="Low complexity" evidence="9">
    <location>
        <begin position="524"/>
        <end position="533"/>
    </location>
</feature>
<keyword evidence="4" id="KW-0067">ATP-binding</keyword>
<evidence type="ECO:0000313" key="12">
    <source>
        <dbReference type="EMBL" id="SHO78554.1"/>
    </source>
</evidence>
<evidence type="ECO:0000256" key="4">
    <source>
        <dbReference type="ARBA" id="ARBA00022840"/>
    </source>
</evidence>
<keyword evidence="13" id="KW-1185">Reference proteome</keyword>
<reference evidence="13" key="1">
    <citation type="journal article" date="2017" name="Nucleic Acids Res.">
        <title>Proteogenomics produces comprehensive and highly accurate protein-coding gene annotation in a complete genome assembly of Malassezia sympodialis.</title>
        <authorList>
            <person name="Zhu Y."/>
            <person name="Engstroem P.G."/>
            <person name="Tellgren-Roth C."/>
            <person name="Baudo C.D."/>
            <person name="Kennell J.C."/>
            <person name="Sun S."/>
            <person name="Billmyre R.B."/>
            <person name="Schroeder M.S."/>
            <person name="Andersson A."/>
            <person name="Holm T."/>
            <person name="Sigurgeirsson B."/>
            <person name="Wu G."/>
            <person name="Sankaranarayanan S.R."/>
            <person name="Siddharthan R."/>
            <person name="Sanyal K."/>
            <person name="Lundeberg J."/>
            <person name="Nystedt B."/>
            <person name="Boekhout T."/>
            <person name="Dawson T.L. Jr."/>
            <person name="Heitman J."/>
            <person name="Scheynius A."/>
            <person name="Lehtioe J."/>
        </authorList>
    </citation>
    <scope>NUCLEOTIDE SEQUENCE [LARGE SCALE GENOMIC DNA]</scope>
    <source>
        <strain evidence="13">ATCC 42132</strain>
    </source>
</reference>
<gene>
    <name evidence="12" type="ORF">MSYG_2901</name>
</gene>
<evidence type="ECO:0000256" key="1">
    <source>
        <dbReference type="ARBA" id="ARBA00012840"/>
    </source>
</evidence>
<organism evidence="12 13">
    <name type="scientific">Malassezia sympodialis (strain ATCC 42132)</name>
    <name type="common">Atopic eczema-associated yeast</name>
    <dbReference type="NCBI Taxonomy" id="1230383"/>
    <lineage>
        <taxon>Eukaryota</taxon>
        <taxon>Fungi</taxon>
        <taxon>Dikarya</taxon>
        <taxon>Basidiomycota</taxon>
        <taxon>Ustilaginomycotina</taxon>
        <taxon>Malasseziomycetes</taxon>
        <taxon>Malasseziales</taxon>
        <taxon>Malasseziaceae</taxon>
        <taxon>Malassezia</taxon>
    </lineage>
</organism>
<dbReference type="InterPro" id="IPR010978">
    <property type="entry name" value="tRNA-bd_arm"/>
</dbReference>
<name>A0A1M8A8P0_MALS4</name>
<feature type="domain" description="Aminoacyl-transfer RNA synthetases class-II family profile" evidence="11">
    <location>
        <begin position="332"/>
        <end position="489"/>
    </location>
</feature>
<dbReference type="GO" id="GO:0004828">
    <property type="term" value="F:serine-tRNA ligase activity"/>
    <property type="evidence" value="ECO:0007669"/>
    <property type="project" value="UniProtKB-EC"/>
</dbReference>
<dbReference type="Pfam" id="PF00587">
    <property type="entry name" value="tRNA-synt_2b"/>
    <property type="match status" value="1"/>
</dbReference>
<protein>
    <recommendedName>
        <fullName evidence="1">serine--tRNA ligase</fullName>
        <ecNumber evidence="1">6.1.1.11</ecNumber>
    </recommendedName>
    <alternativeName>
        <fullName evidence="6">Seryl-tRNA synthetase</fullName>
    </alternativeName>
    <alternativeName>
        <fullName evidence="7">Seryl-tRNA(Ser) synthetase</fullName>
    </alternativeName>
</protein>
<dbReference type="OrthoDB" id="10264585at2759"/>
<dbReference type="EC" id="6.1.1.11" evidence="1"/>
<evidence type="ECO:0000256" key="8">
    <source>
        <dbReference type="SAM" id="Coils"/>
    </source>
</evidence>
<keyword evidence="5 12" id="KW-0030">Aminoacyl-tRNA synthetase</keyword>
<dbReference type="AlphaFoldDB" id="A0A1M8A8P0"/>
<feature type="region of interest" description="Disordered" evidence="9">
    <location>
        <begin position="516"/>
        <end position="546"/>
    </location>
</feature>
<accession>A0A1M8A8P0</accession>
<dbReference type="GO" id="GO:0005524">
    <property type="term" value="F:ATP binding"/>
    <property type="evidence" value="ECO:0007669"/>
    <property type="project" value="UniProtKB-KW"/>
</dbReference>
<keyword evidence="8" id="KW-0175">Coiled coil</keyword>
<dbReference type="PANTHER" id="PTHR11778">
    <property type="entry name" value="SERYL-TRNA SYNTHETASE"/>
    <property type="match status" value="1"/>
</dbReference>
<dbReference type="PRINTS" id="PR00981">
    <property type="entry name" value="TRNASYNTHSER"/>
</dbReference>
<dbReference type="VEuPathDB" id="FungiDB:MSYG_2901"/>
<keyword evidence="3" id="KW-0547">Nucleotide-binding</keyword>
<evidence type="ECO:0000256" key="9">
    <source>
        <dbReference type="SAM" id="MobiDB-lite"/>
    </source>
</evidence>